<evidence type="ECO:0000256" key="1">
    <source>
        <dbReference type="SAM" id="Phobius"/>
    </source>
</evidence>
<feature type="non-terminal residue" evidence="2">
    <location>
        <position position="121"/>
    </location>
</feature>
<dbReference type="EMBL" id="ASHM01051476">
    <property type="protein sequence ID" value="PNX86548.1"/>
    <property type="molecule type" value="Genomic_DNA"/>
</dbReference>
<keyword evidence="1" id="KW-0472">Membrane</keyword>
<proteinExistence type="predicted"/>
<reference evidence="2 3" key="1">
    <citation type="journal article" date="2014" name="Am. J. Bot.">
        <title>Genome assembly and annotation for red clover (Trifolium pratense; Fabaceae).</title>
        <authorList>
            <person name="Istvanek J."/>
            <person name="Jaros M."/>
            <person name="Krenek A."/>
            <person name="Repkova J."/>
        </authorList>
    </citation>
    <scope>NUCLEOTIDE SEQUENCE [LARGE SCALE GENOMIC DNA]</scope>
    <source>
        <strain evidence="3">cv. Tatra</strain>
        <tissue evidence="2">Young leaves</tissue>
    </source>
</reference>
<reference evidence="2 3" key="2">
    <citation type="journal article" date="2017" name="Front. Plant Sci.">
        <title>Gene Classification and Mining of Molecular Markers Useful in Red Clover (Trifolium pratense) Breeding.</title>
        <authorList>
            <person name="Istvanek J."/>
            <person name="Dluhosova J."/>
            <person name="Dluhos P."/>
            <person name="Patkova L."/>
            <person name="Nedelnik J."/>
            <person name="Repkova J."/>
        </authorList>
    </citation>
    <scope>NUCLEOTIDE SEQUENCE [LARGE SCALE GENOMIC DNA]</scope>
    <source>
        <strain evidence="3">cv. Tatra</strain>
        <tissue evidence="2">Young leaves</tissue>
    </source>
</reference>
<gene>
    <name evidence="2" type="ORF">L195_g042626</name>
</gene>
<dbReference type="AlphaFoldDB" id="A0A2K3M6Z2"/>
<feature type="transmembrane region" description="Helical" evidence="1">
    <location>
        <begin position="43"/>
        <end position="68"/>
    </location>
</feature>
<evidence type="ECO:0000313" key="3">
    <source>
        <dbReference type="Proteomes" id="UP000236291"/>
    </source>
</evidence>
<evidence type="ECO:0008006" key="4">
    <source>
        <dbReference type="Google" id="ProtNLM"/>
    </source>
</evidence>
<accession>A0A2K3M6Z2</accession>
<keyword evidence="1" id="KW-1133">Transmembrane helix</keyword>
<organism evidence="2 3">
    <name type="scientific">Trifolium pratense</name>
    <name type="common">Red clover</name>
    <dbReference type="NCBI Taxonomy" id="57577"/>
    <lineage>
        <taxon>Eukaryota</taxon>
        <taxon>Viridiplantae</taxon>
        <taxon>Streptophyta</taxon>
        <taxon>Embryophyta</taxon>
        <taxon>Tracheophyta</taxon>
        <taxon>Spermatophyta</taxon>
        <taxon>Magnoliopsida</taxon>
        <taxon>eudicotyledons</taxon>
        <taxon>Gunneridae</taxon>
        <taxon>Pentapetalae</taxon>
        <taxon>rosids</taxon>
        <taxon>fabids</taxon>
        <taxon>Fabales</taxon>
        <taxon>Fabaceae</taxon>
        <taxon>Papilionoideae</taxon>
        <taxon>50 kb inversion clade</taxon>
        <taxon>NPAAA clade</taxon>
        <taxon>Hologalegina</taxon>
        <taxon>IRL clade</taxon>
        <taxon>Trifolieae</taxon>
        <taxon>Trifolium</taxon>
    </lineage>
</organism>
<keyword evidence="1" id="KW-0812">Transmembrane</keyword>
<name>A0A2K3M6Z2_TRIPR</name>
<comment type="caution">
    <text evidence="2">The sequence shown here is derived from an EMBL/GenBank/DDBJ whole genome shotgun (WGS) entry which is preliminary data.</text>
</comment>
<sequence>MLQMISSVTITDAEDRNRGLHCRVLLLNIFGRVVSHLRFTADIWYAVIRWLGATAVLPANVLMSYGMLVGCGNNKKRKKGFSIVWLAFVWAIWKARNNRVFNNTEVEAEEVVDYIQRISWQ</sequence>
<evidence type="ECO:0000313" key="2">
    <source>
        <dbReference type="EMBL" id="PNX86548.1"/>
    </source>
</evidence>
<dbReference type="Proteomes" id="UP000236291">
    <property type="component" value="Unassembled WGS sequence"/>
</dbReference>
<protein>
    <recommendedName>
        <fullName evidence="4">Transmembrane protein</fullName>
    </recommendedName>
</protein>